<keyword evidence="1" id="KW-1133">Transmembrane helix</keyword>
<protein>
    <submittedName>
        <fullName evidence="2">Uncharacterized protein</fullName>
    </submittedName>
</protein>
<accession>A0ABT7UKP5</accession>
<name>A0ABT7UKP5_9FIRM</name>
<feature type="transmembrane region" description="Helical" evidence="1">
    <location>
        <begin position="59"/>
        <end position="79"/>
    </location>
</feature>
<reference evidence="3" key="1">
    <citation type="submission" date="2023-06" db="EMBL/GenBank/DDBJ databases">
        <title>Identification and characterization of horizontal gene transfer across gut microbiota members of farm animals based on homology search.</title>
        <authorList>
            <person name="Zeman M."/>
            <person name="Kubasova T."/>
            <person name="Jahodarova E."/>
            <person name="Nykrynova M."/>
            <person name="Rychlik I."/>
        </authorList>
    </citation>
    <scope>NUCLEOTIDE SEQUENCE [LARGE SCALE GENOMIC DNA]</scope>
    <source>
        <strain evidence="3">ET341</strain>
    </source>
</reference>
<evidence type="ECO:0000256" key="1">
    <source>
        <dbReference type="SAM" id="Phobius"/>
    </source>
</evidence>
<dbReference type="RefSeq" id="WP_289528155.1">
    <property type="nucleotide sequence ID" value="NZ_JAUDCK010000049.1"/>
</dbReference>
<proteinExistence type="predicted"/>
<keyword evidence="3" id="KW-1185">Reference proteome</keyword>
<dbReference type="EMBL" id="JAUDCK010000049">
    <property type="protein sequence ID" value="MDM8196705.1"/>
    <property type="molecule type" value="Genomic_DNA"/>
</dbReference>
<evidence type="ECO:0000313" key="3">
    <source>
        <dbReference type="Proteomes" id="UP001529275"/>
    </source>
</evidence>
<feature type="transmembrane region" description="Helical" evidence="1">
    <location>
        <begin position="34"/>
        <end position="52"/>
    </location>
</feature>
<feature type="non-terminal residue" evidence="2">
    <location>
        <position position="87"/>
    </location>
</feature>
<dbReference type="Proteomes" id="UP001529275">
    <property type="component" value="Unassembled WGS sequence"/>
</dbReference>
<keyword evidence="1" id="KW-0812">Transmembrane</keyword>
<keyword evidence="1" id="KW-0472">Membrane</keyword>
<sequence>MVISSDSIKKYFTYIIVLLPILGQYGFLVKSITIADILLILGLIFVLLFSFFKKKSVSIDFKFAIFSLWYIFISIIILFSNQELFSV</sequence>
<evidence type="ECO:0000313" key="2">
    <source>
        <dbReference type="EMBL" id="MDM8196705.1"/>
    </source>
</evidence>
<feature type="transmembrane region" description="Helical" evidence="1">
    <location>
        <begin position="12"/>
        <end position="28"/>
    </location>
</feature>
<comment type="caution">
    <text evidence="2">The sequence shown here is derived from an EMBL/GenBank/DDBJ whole genome shotgun (WGS) entry which is preliminary data.</text>
</comment>
<organism evidence="2 3">
    <name type="scientific">Massilimicrobiota timonensis</name>
    <dbReference type="NCBI Taxonomy" id="1776392"/>
    <lineage>
        <taxon>Bacteria</taxon>
        <taxon>Bacillati</taxon>
        <taxon>Bacillota</taxon>
        <taxon>Erysipelotrichia</taxon>
        <taxon>Erysipelotrichales</taxon>
        <taxon>Erysipelotrichaceae</taxon>
        <taxon>Massilimicrobiota</taxon>
    </lineage>
</organism>
<gene>
    <name evidence="2" type="ORF">QUV98_10290</name>
</gene>